<evidence type="ECO:0000313" key="2">
    <source>
        <dbReference type="Proteomes" id="UP000254031"/>
    </source>
</evidence>
<proteinExistence type="predicted"/>
<sequence length="63" mass="7110">MKKRRMIYALYVGEENVADGTAEELAKRLGVEAKTIRFMSSPAHNKRVKYNGKAVRTVKVGLE</sequence>
<dbReference type="RefSeq" id="WP_005822932.1">
    <property type="nucleotide sequence ID" value="NZ_CP017484.1"/>
</dbReference>
<evidence type="ECO:0000313" key="1">
    <source>
        <dbReference type="EMBL" id="STY65694.1"/>
    </source>
</evidence>
<dbReference type="Proteomes" id="UP000254031">
    <property type="component" value="Unassembled WGS sequence"/>
</dbReference>
<accession>A0A378NBA0</accession>
<name>A0A378NBA0_MANHA</name>
<reference evidence="1 2" key="1">
    <citation type="submission" date="2018-06" db="EMBL/GenBank/DDBJ databases">
        <authorList>
            <consortium name="Pathogen Informatics"/>
            <person name="Doyle S."/>
        </authorList>
    </citation>
    <scope>NUCLEOTIDE SEQUENCE [LARGE SCALE GENOMIC DNA]</scope>
    <source>
        <strain evidence="1 2">NCTC9380</strain>
    </source>
</reference>
<gene>
    <name evidence="1" type="ORF">NCTC9380_00963</name>
</gene>
<protein>
    <submittedName>
        <fullName evidence="1">Uncharacterized protein</fullName>
    </submittedName>
</protein>
<organism evidence="1 2">
    <name type="scientific">Mannheimia haemolytica</name>
    <name type="common">Pasteurella haemolytica</name>
    <dbReference type="NCBI Taxonomy" id="75985"/>
    <lineage>
        <taxon>Bacteria</taxon>
        <taxon>Pseudomonadati</taxon>
        <taxon>Pseudomonadota</taxon>
        <taxon>Gammaproteobacteria</taxon>
        <taxon>Pasteurellales</taxon>
        <taxon>Pasteurellaceae</taxon>
        <taxon>Mannheimia</taxon>
    </lineage>
</organism>
<dbReference type="EMBL" id="UGPL01000006">
    <property type="protein sequence ID" value="STY65694.1"/>
    <property type="molecule type" value="Genomic_DNA"/>
</dbReference>
<dbReference type="AlphaFoldDB" id="A0A378NBA0"/>